<keyword evidence="3" id="KW-1185">Reference proteome</keyword>
<name>A0AAV7LGW5_PLEWA</name>
<feature type="signal peptide" evidence="1">
    <location>
        <begin position="1"/>
        <end position="22"/>
    </location>
</feature>
<feature type="chain" id="PRO_5044000875" evidence="1">
    <location>
        <begin position="23"/>
        <end position="161"/>
    </location>
</feature>
<reference evidence="2" key="1">
    <citation type="journal article" date="2022" name="bioRxiv">
        <title>Sequencing and chromosome-scale assembly of the giantPleurodeles waltlgenome.</title>
        <authorList>
            <person name="Brown T."/>
            <person name="Elewa A."/>
            <person name="Iarovenko S."/>
            <person name="Subramanian E."/>
            <person name="Araus A.J."/>
            <person name="Petzold A."/>
            <person name="Susuki M."/>
            <person name="Suzuki K.-i.T."/>
            <person name="Hayashi T."/>
            <person name="Toyoda A."/>
            <person name="Oliveira C."/>
            <person name="Osipova E."/>
            <person name="Leigh N.D."/>
            <person name="Simon A."/>
            <person name="Yun M.H."/>
        </authorList>
    </citation>
    <scope>NUCLEOTIDE SEQUENCE</scope>
    <source>
        <strain evidence="2">20211129_DDA</strain>
        <tissue evidence="2">Liver</tissue>
    </source>
</reference>
<evidence type="ECO:0000313" key="2">
    <source>
        <dbReference type="EMBL" id="KAJ1090810.1"/>
    </source>
</evidence>
<sequence>MRLPQSLLRLLTLFVMFYIGRGAEDQLSLHELTLDSSQRRLVTGLDLDECEEEKFSLNHTVFEVLLPYPIVDAQDENENWDYNLKTKLGESSFVHHVSSLYWWGRDTKIYQEFTQRFNRDIKKDGRWDGELKHSTPYGGWIRELAVNDVQPYQRLWLNPLG</sequence>
<gene>
    <name evidence="2" type="ORF">NDU88_003939</name>
</gene>
<proteinExistence type="predicted"/>
<protein>
    <submittedName>
        <fullName evidence="2">Uncharacterized protein</fullName>
    </submittedName>
</protein>
<comment type="caution">
    <text evidence="2">The sequence shown here is derived from an EMBL/GenBank/DDBJ whole genome shotgun (WGS) entry which is preliminary data.</text>
</comment>
<dbReference type="AlphaFoldDB" id="A0AAV7LGW5"/>
<accession>A0AAV7LGW5</accession>
<organism evidence="2 3">
    <name type="scientific">Pleurodeles waltl</name>
    <name type="common">Iberian ribbed newt</name>
    <dbReference type="NCBI Taxonomy" id="8319"/>
    <lineage>
        <taxon>Eukaryota</taxon>
        <taxon>Metazoa</taxon>
        <taxon>Chordata</taxon>
        <taxon>Craniata</taxon>
        <taxon>Vertebrata</taxon>
        <taxon>Euteleostomi</taxon>
        <taxon>Amphibia</taxon>
        <taxon>Batrachia</taxon>
        <taxon>Caudata</taxon>
        <taxon>Salamandroidea</taxon>
        <taxon>Salamandridae</taxon>
        <taxon>Pleurodelinae</taxon>
        <taxon>Pleurodeles</taxon>
    </lineage>
</organism>
<dbReference type="Proteomes" id="UP001066276">
    <property type="component" value="Chromosome 11"/>
</dbReference>
<dbReference type="EMBL" id="JANPWB010000015">
    <property type="protein sequence ID" value="KAJ1090810.1"/>
    <property type="molecule type" value="Genomic_DNA"/>
</dbReference>
<evidence type="ECO:0000313" key="3">
    <source>
        <dbReference type="Proteomes" id="UP001066276"/>
    </source>
</evidence>
<evidence type="ECO:0000256" key="1">
    <source>
        <dbReference type="SAM" id="SignalP"/>
    </source>
</evidence>
<keyword evidence="1" id="KW-0732">Signal</keyword>